<sequence>MNPIRERLAAEAQDWQRAVAACNLSDKTVHGAELASASQMGRDQFLLLRVLWKTYTRGPLRLQTMFGMAEWLSRAEEMLKHHNSWRAFCDGFAPSVIPEGDFAIPRLYQLEATKTNPSTGSHQLATPIIRRTRQRQLQEKLANLYLATPSKNPTQTYDTPVVQGTPDDDDDDDDAIFKDEPSPFQPISPTPKDLESNLYPPSKDEQIVNIALVVFLNALTMRFNLSSSWTMHRIALTAQFEAAQFEARTDSYLVDSHGKPTVLIEVKPVRRSTKMVPIQIQESAQMVAWIKSDGDLAQSRKVRFHISQDRHEIYVTVAEYNDDYLAYLNSPQPPRNESTSQRLSGEEPPKPPEPPLAFLTMHQFGPFDTLLASHIREIGPILLAITLRAEAESSQVV</sequence>
<dbReference type="GeneID" id="43669616"/>
<feature type="region of interest" description="Disordered" evidence="1">
    <location>
        <begin position="148"/>
        <end position="192"/>
    </location>
</feature>
<dbReference type="RefSeq" id="XP_031940030.1">
    <property type="nucleotide sequence ID" value="XM_032084925.1"/>
</dbReference>
<evidence type="ECO:0000313" key="2">
    <source>
        <dbReference type="EMBL" id="KAE8402711.1"/>
    </source>
</evidence>
<dbReference type="AlphaFoldDB" id="A0A5N7D8H8"/>
<keyword evidence="3" id="KW-1185">Reference proteome</keyword>
<feature type="region of interest" description="Disordered" evidence="1">
    <location>
        <begin position="330"/>
        <end position="357"/>
    </location>
</feature>
<evidence type="ECO:0000256" key="1">
    <source>
        <dbReference type="SAM" id="MobiDB-lite"/>
    </source>
</evidence>
<feature type="compositionally biased region" description="Polar residues" evidence="1">
    <location>
        <begin position="149"/>
        <end position="158"/>
    </location>
</feature>
<dbReference type="EMBL" id="ML736785">
    <property type="protein sequence ID" value="KAE8402711.1"/>
    <property type="molecule type" value="Genomic_DNA"/>
</dbReference>
<organism evidence="2 3">
    <name type="scientific">Aspergillus pseudonomiae</name>
    <dbReference type="NCBI Taxonomy" id="1506151"/>
    <lineage>
        <taxon>Eukaryota</taxon>
        <taxon>Fungi</taxon>
        <taxon>Dikarya</taxon>
        <taxon>Ascomycota</taxon>
        <taxon>Pezizomycotina</taxon>
        <taxon>Eurotiomycetes</taxon>
        <taxon>Eurotiomycetidae</taxon>
        <taxon>Eurotiales</taxon>
        <taxon>Aspergillaceae</taxon>
        <taxon>Aspergillus</taxon>
        <taxon>Aspergillus subgen. Circumdati</taxon>
    </lineage>
</organism>
<proteinExistence type="predicted"/>
<reference evidence="2 3" key="1">
    <citation type="submission" date="2019-04" db="EMBL/GenBank/DDBJ databases">
        <authorList>
            <consortium name="DOE Joint Genome Institute"/>
            <person name="Mondo S."/>
            <person name="Kjaerbolling I."/>
            <person name="Vesth T."/>
            <person name="Frisvad J.C."/>
            <person name="Nybo J.L."/>
            <person name="Theobald S."/>
            <person name="Kildgaard S."/>
            <person name="Isbrandt T."/>
            <person name="Kuo A."/>
            <person name="Sato A."/>
            <person name="Lyhne E.K."/>
            <person name="Kogle M.E."/>
            <person name="Wiebenga A."/>
            <person name="Kun R.S."/>
            <person name="Lubbers R.J."/>
            <person name="Makela M.R."/>
            <person name="Barry K."/>
            <person name="Chovatia M."/>
            <person name="Clum A."/>
            <person name="Daum C."/>
            <person name="Haridas S."/>
            <person name="He G."/>
            <person name="LaButti K."/>
            <person name="Lipzen A."/>
            <person name="Riley R."/>
            <person name="Salamov A."/>
            <person name="Simmons B.A."/>
            <person name="Magnuson J.K."/>
            <person name="Henrissat B."/>
            <person name="Mortensen U.H."/>
            <person name="Larsen T.O."/>
            <person name="Devries R.P."/>
            <person name="Grigoriev I.V."/>
            <person name="Machida M."/>
            <person name="Baker S.E."/>
            <person name="Andersen M.R."/>
            <person name="Cantor M.N."/>
            <person name="Hua S.X."/>
        </authorList>
    </citation>
    <scope>NUCLEOTIDE SEQUENCE [LARGE SCALE GENOMIC DNA]</scope>
    <source>
        <strain evidence="2 3">CBS 119388</strain>
    </source>
</reference>
<dbReference type="OrthoDB" id="3508621at2759"/>
<gene>
    <name evidence="2" type="ORF">BDV37DRAFT_272711</name>
</gene>
<evidence type="ECO:0000313" key="3">
    <source>
        <dbReference type="Proteomes" id="UP000325579"/>
    </source>
</evidence>
<accession>A0A5N7D8H8</accession>
<dbReference type="Proteomes" id="UP000325579">
    <property type="component" value="Unassembled WGS sequence"/>
</dbReference>
<name>A0A5N7D8H8_9EURO</name>
<protein>
    <submittedName>
        <fullName evidence="2">Uncharacterized protein</fullName>
    </submittedName>
</protein>